<dbReference type="SUPFAM" id="SSF52540">
    <property type="entry name" value="P-loop containing nucleoside triphosphate hydrolases"/>
    <property type="match status" value="1"/>
</dbReference>
<dbReference type="Pfam" id="PF00005">
    <property type="entry name" value="ABC_tran"/>
    <property type="match status" value="1"/>
</dbReference>
<dbReference type="EMBL" id="BMGG01000001">
    <property type="protein sequence ID" value="GGC48431.1"/>
    <property type="molecule type" value="Genomic_DNA"/>
</dbReference>
<evidence type="ECO:0000313" key="9">
    <source>
        <dbReference type="Proteomes" id="UP000637002"/>
    </source>
</evidence>
<dbReference type="GO" id="GO:0005524">
    <property type="term" value="F:ATP binding"/>
    <property type="evidence" value="ECO:0007669"/>
    <property type="project" value="UniProtKB-KW"/>
</dbReference>
<dbReference type="GO" id="GO:0055085">
    <property type="term" value="P:transmembrane transport"/>
    <property type="evidence" value="ECO:0007669"/>
    <property type="project" value="UniProtKB-ARBA"/>
</dbReference>
<keyword evidence="9" id="KW-1185">Reference proteome</keyword>
<comment type="subcellular location">
    <subcellularLocation>
        <location evidence="1">Cell inner membrane</location>
        <topology evidence="1">Peripheral membrane protein</topology>
    </subcellularLocation>
</comment>
<gene>
    <name evidence="8" type="ORF">GCM10010994_04540</name>
</gene>
<reference evidence="8" key="1">
    <citation type="journal article" date="2014" name="Int. J. Syst. Evol. Microbiol.">
        <title>Complete genome sequence of Corynebacterium casei LMG S-19264T (=DSM 44701T), isolated from a smear-ripened cheese.</title>
        <authorList>
            <consortium name="US DOE Joint Genome Institute (JGI-PGF)"/>
            <person name="Walter F."/>
            <person name="Albersmeier A."/>
            <person name="Kalinowski J."/>
            <person name="Ruckert C."/>
        </authorList>
    </citation>
    <scope>NUCLEOTIDE SEQUENCE</scope>
    <source>
        <strain evidence="8">CGMCC 1.12919</strain>
    </source>
</reference>
<dbReference type="GO" id="GO:0015833">
    <property type="term" value="P:peptide transport"/>
    <property type="evidence" value="ECO:0007669"/>
    <property type="project" value="InterPro"/>
</dbReference>
<feature type="region of interest" description="Disordered" evidence="6">
    <location>
        <begin position="266"/>
        <end position="294"/>
    </location>
</feature>
<evidence type="ECO:0000256" key="3">
    <source>
        <dbReference type="ARBA" id="ARBA00022448"/>
    </source>
</evidence>
<name>A0A916TWY1_9HYPH</name>
<evidence type="ECO:0000256" key="1">
    <source>
        <dbReference type="ARBA" id="ARBA00004417"/>
    </source>
</evidence>
<dbReference type="InterPro" id="IPR017871">
    <property type="entry name" value="ABC_transporter-like_CS"/>
</dbReference>
<dbReference type="InterPro" id="IPR003439">
    <property type="entry name" value="ABC_transporter-like_ATP-bd"/>
</dbReference>
<comment type="similarity">
    <text evidence="2">Belongs to the ABC transporter superfamily.</text>
</comment>
<evidence type="ECO:0000313" key="8">
    <source>
        <dbReference type="EMBL" id="GGC48431.1"/>
    </source>
</evidence>
<organism evidence="8 9">
    <name type="scientific">Chelatococcus reniformis</name>
    <dbReference type="NCBI Taxonomy" id="1494448"/>
    <lineage>
        <taxon>Bacteria</taxon>
        <taxon>Pseudomonadati</taxon>
        <taxon>Pseudomonadota</taxon>
        <taxon>Alphaproteobacteria</taxon>
        <taxon>Hyphomicrobiales</taxon>
        <taxon>Chelatococcaceae</taxon>
        <taxon>Chelatococcus</taxon>
    </lineage>
</organism>
<dbReference type="InterPro" id="IPR003593">
    <property type="entry name" value="AAA+_ATPase"/>
</dbReference>
<dbReference type="CDD" id="cd03257">
    <property type="entry name" value="ABC_NikE_OppD_transporters"/>
    <property type="match status" value="1"/>
</dbReference>
<sequence length="333" mass="36335">MSDALNIAPPNTIDDAAGPSTAPLIELSAVSRTYTVRKAELRAVDRVSLAIKPGKVLGVVGESGCGKTTLSRMMLRLETPSSGVIRFRGTDIWDLKKEGLRDFHKSVSAVFQDPYSSLNPRHRVEQVVMEPVRVNFGRKATNAGRIGELLHSVGLPATAGRMYPHEFSGGQRQRIAIARAISTNPELILLDEPVSALDVSIRAQILNLLKDLQAASGAAFVFVAHDLGAVRYMSDEVIVMYLGAIVERAPSEALYVRPRHPYTKGLLEASLPPDPRSPNLNSSIEGDLPSPINPPSGCRFRTRCPLAAERCAREEPELREIDFDHRVACHYAG</sequence>
<dbReference type="GO" id="GO:0016887">
    <property type="term" value="F:ATP hydrolysis activity"/>
    <property type="evidence" value="ECO:0007669"/>
    <property type="project" value="InterPro"/>
</dbReference>
<keyword evidence="3" id="KW-0813">Transport</keyword>
<dbReference type="RefSeq" id="WP_188607478.1">
    <property type="nucleotide sequence ID" value="NZ_BMGG01000001.1"/>
</dbReference>
<dbReference type="AlphaFoldDB" id="A0A916TWY1"/>
<dbReference type="SMART" id="SM00382">
    <property type="entry name" value="AAA"/>
    <property type="match status" value="1"/>
</dbReference>
<dbReference type="Gene3D" id="3.40.50.300">
    <property type="entry name" value="P-loop containing nucleotide triphosphate hydrolases"/>
    <property type="match status" value="1"/>
</dbReference>
<evidence type="ECO:0000256" key="4">
    <source>
        <dbReference type="ARBA" id="ARBA00022741"/>
    </source>
</evidence>
<evidence type="ECO:0000256" key="6">
    <source>
        <dbReference type="SAM" id="MobiDB-lite"/>
    </source>
</evidence>
<keyword evidence="5 8" id="KW-0067">ATP-binding</keyword>
<protein>
    <submittedName>
        <fullName evidence="8">ABC transporter ATP-binding protein</fullName>
    </submittedName>
</protein>
<dbReference type="GO" id="GO:0005886">
    <property type="term" value="C:plasma membrane"/>
    <property type="evidence" value="ECO:0007669"/>
    <property type="project" value="UniProtKB-SubCell"/>
</dbReference>
<dbReference type="InterPro" id="IPR027417">
    <property type="entry name" value="P-loop_NTPase"/>
</dbReference>
<proteinExistence type="inferred from homology"/>
<dbReference type="Proteomes" id="UP000637002">
    <property type="component" value="Unassembled WGS sequence"/>
</dbReference>
<dbReference type="PANTHER" id="PTHR43776">
    <property type="entry name" value="TRANSPORT ATP-BINDING PROTEIN"/>
    <property type="match status" value="1"/>
</dbReference>
<dbReference type="InterPro" id="IPR013563">
    <property type="entry name" value="Oligopep_ABC_C"/>
</dbReference>
<dbReference type="InterPro" id="IPR050319">
    <property type="entry name" value="ABC_transp_ATP-bind"/>
</dbReference>
<evidence type="ECO:0000256" key="2">
    <source>
        <dbReference type="ARBA" id="ARBA00005417"/>
    </source>
</evidence>
<evidence type="ECO:0000259" key="7">
    <source>
        <dbReference type="PROSITE" id="PS50893"/>
    </source>
</evidence>
<dbReference type="PANTHER" id="PTHR43776:SF7">
    <property type="entry name" value="D,D-DIPEPTIDE TRANSPORT ATP-BINDING PROTEIN DDPF-RELATED"/>
    <property type="match status" value="1"/>
</dbReference>
<dbReference type="PROSITE" id="PS50893">
    <property type="entry name" value="ABC_TRANSPORTER_2"/>
    <property type="match status" value="1"/>
</dbReference>
<dbReference type="Pfam" id="PF08352">
    <property type="entry name" value="oligo_HPY"/>
    <property type="match status" value="1"/>
</dbReference>
<dbReference type="PROSITE" id="PS00211">
    <property type="entry name" value="ABC_TRANSPORTER_1"/>
    <property type="match status" value="1"/>
</dbReference>
<accession>A0A916TWY1</accession>
<feature type="domain" description="ABC transporter" evidence="7">
    <location>
        <begin position="25"/>
        <end position="267"/>
    </location>
</feature>
<evidence type="ECO:0000256" key="5">
    <source>
        <dbReference type="ARBA" id="ARBA00022840"/>
    </source>
</evidence>
<dbReference type="NCBIfam" id="TIGR01727">
    <property type="entry name" value="oligo_HPY"/>
    <property type="match status" value="1"/>
</dbReference>
<comment type="caution">
    <text evidence="8">The sequence shown here is derived from an EMBL/GenBank/DDBJ whole genome shotgun (WGS) entry which is preliminary data.</text>
</comment>
<dbReference type="FunFam" id="3.40.50.300:FF:000016">
    <property type="entry name" value="Oligopeptide ABC transporter ATP-binding component"/>
    <property type="match status" value="1"/>
</dbReference>
<reference evidence="8" key="2">
    <citation type="submission" date="2020-09" db="EMBL/GenBank/DDBJ databases">
        <authorList>
            <person name="Sun Q."/>
            <person name="Zhou Y."/>
        </authorList>
    </citation>
    <scope>NUCLEOTIDE SEQUENCE</scope>
    <source>
        <strain evidence="8">CGMCC 1.12919</strain>
    </source>
</reference>
<keyword evidence="4" id="KW-0547">Nucleotide-binding</keyword>